<organism evidence="2 3">
    <name type="scientific">Paraphaeosphaeria minitans</name>
    <dbReference type="NCBI Taxonomy" id="565426"/>
    <lineage>
        <taxon>Eukaryota</taxon>
        <taxon>Fungi</taxon>
        <taxon>Dikarya</taxon>
        <taxon>Ascomycota</taxon>
        <taxon>Pezizomycotina</taxon>
        <taxon>Dothideomycetes</taxon>
        <taxon>Pleosporomycetidae</taxon>
        <taxon>Pleosporales</taxon>
        <taxon>Massarineae</taxon>
        <taxon>Didymosphaeriaceae</taxon>
        <taxon>Paraphaeosphaeria</taxon>
    </lineage>
</organism>
<dbReference type="AlphaFoldDB" id="A0A9P6GVS6"/>
<protein>
    <submittedName>
        <fullName evidence="2">Uncharacterized protein</fullName>
    </submittedName>
</protein>
<name>A0A9P6GVS6_9PLEO</name>
<proteinExistence type="predicted"/>
<feature type="compositionally biased region" description="Polar residues" evidence="1">
    <location>
        <begin position="9"/>
        <end position="18"/>
    </location>
</feature>
<feature type="compositionally biased region" description="Polar residues" evidence="1">
    <location>
        <begin position="69"/>
        <end position="78"/>
    </location>
</feature>
<keyword evidence="3" id="KW-1185">Reference proteome</keyword>
<dbReference type="OrthoDB" id="4588567at2759"/>
<gene>
    <name evidence="2" type="ORF">PMIN01_01009</name>
</gene>
<dbReference type="EMBL" id="WJXW01000001">
    <property type="protein sequence ID" value="KAF9741470.1"/>
    <property type="molecule type" value="Genomic_DNA"/>
</dbReference>
<accession>A0A9P6GVS6</accession>
<evidence type="ECO:0000256" key="1">
    <source>
        <dbReference type="SAM" id="MobiDB-lite"/>
    </source>
</evidence>
<evidence type="ECO:0000313" key="3">
    <source>
        <dbReference type="Proteomes" id="UP000756921"/>
    </source>
</evidence>
<evidence type="ECO:0000313" key="2">
    <source>
        <dbReference type="EMBL" id="KAF9741470.1"/>
    </source>
</evidence>
<dbReference type="Proteomes" id="UP000756921">
    <property type="component" value="Unassembled WGS sequence"/>
</dbReference>
<sequence length="239" mass="25867">MLPSAPDLQRQTSKSQQGKLRLQTAFQRAPSLKQNQQIDFRRSLKPTNDAATGSPKRGAQQPTVPYDSHVQNGTTGLPSPSLEPDIIIPKRGTTTASARRPTASSIRTISAYKHIPRPDFDLPPGITVMDLLQLLETEFLSSTSLSPDSAISVSPSPIPAGRRTLRKYSSRLDMALEAERNASGIEEIGLGMLEPRGSPSASLRGSAPITPIETSVRGFSRSETPPVVMEGIFDVLENR</sequence>
<feature type="region of interest" description="Disordered" evidence="1">
    <location>
        <begin position="1"/>
        <end position="86"/>
    </location>
</feature>
<comment type="caution">
    <text evidence="2">The sequence shown here is derived from an EMBL/GenBank/DDBJ whole genome shotgun (WGS) entry which is preliminary data.</text>
</comment>
<reference evidence="2" key="1">
    <citation type="journal article" date="2020" name="Mol. Plant Microbe Interact.">
        <title>Genome Sequence of the Biocontrol Agent Coniothyrium minitans strain Conio (IMI 134523).</title>
        <authorList>
            <person name="Patel D."/>
            <person name="Shittu T.A."/>
            <person name="Baroncelli R."/>
            <person name="Muthumeenakshi S."/>
            <person name="Osborne T.H."/>
            <person name="Janganan T.K."/>
            <person name="Sreenivasaprasad S."/>
        </authorList>
    </citation>
    <scope>NUCLEOTIDE SEQUENCE</scope>
    <source>
        <strain evidence="2">Conio</strain>
    </source>
</reference>